<dbReference type="RefSeq" id="WP_386080881.1">
    <property type="nucleotide sequence ID" value="NZ_JBHUMR010000006.1"/>
</dbReference>
<comment type="caution">
    <text evidence="2">The sequence shown here is derived from an EMBL/GenBank/DDBJ whole genome shotgun (WGS) entry which is preliminary data.</text>
</comment>
<dbReference type="Proteomes" id="UP001597458">
    <property type="component" value="Unassembled WGS sequence"/>
</dbReference>
<evidence type="ECO:0000313" key="3">
    <source>
        <dbReference type="Proteomes" id="UP001597458"/>
    </source>
</evidence>
<sequence>MINELGIFIKNEKISVWSKENSVTVDSNIQKKIVQTVHQFNQEVSLWETTENDPAKLTSATPNVQDYQTSLRKPEFDAAKKYITEIQSAYLGMIVDMDSIDIWYSGDR</sequence>
<proteinExistence type="predicted"/>
<dbReference type="Pfam" id="PF25155">
    <property type="entry name" value="NTF2_YvbJ"/>
    <property type="match status" value="1"/>
</dbReference>
<organism evidence="2 3">
    <name type="scientific">Terrilactibacillus laevilacticus</name>
    <dbReference type="NCBI Taxonomy" id="1380157"/>
    <lineage>
        <taxon>Bacteria</taxon>
        <taxon>Bacillati</taxon>
        <taxon>Bacillota</taxon>
        <taxon>Bacilli</taxon>
        <taxon>Bacillales</taxon>
        <taxon>Bacillaceae</taxon>
        <taxon>Terrilactibacillus</taxon>
    </lineage>
</organism>
<dbReference type="EMBL" id="JBHUMR010000006">
    <property type="protein sequence ID" value="MFD2616061.1"/>
    <property type="molecule type" value="Genomic_DNA"/>
</dbReference>
<protein>
    <recommendedName>
        <fullName evidence="1">YvbJ-like NTF2-like domain-containing protein</fullName>
    </recommendedName>
</protein>
<gene>
    <name evidence="2" type="ORF">ACFSTF_01810</name>
</gene>
<evidence type="ECO:0000259" key="1">
    <source>
        <dbReference type="Pfam" id="PF25155"/>
    </source>
</evidence>
<name>A0ABW5PLB1_9BACI</name>
<dbReference type="InterPro" id="IPR056902">
    <property type="entry name" value="NTF2_YvbJ"/>
</dbReference>
<accession>A0ABW5PLB1</accession>
<evidence type="ECO:0000313" key="2">
    <source>
        <dbReference type="EMBL" id="MFD2616061.1"/>
    </source>
</evidence>
<reference evidence="3" key="1">
    <citation type="journal article" date="2019" name="Int. J. Syst. Evol. Microbiol.">
        <title>The Global Catalogue of Microorganisms (GCM) 10K type strain sequencing project: providing services to taxonomists for standard genome sequencing and annotation.</title>
        <authorList>
            <consortium name="The Broad Institute Genomics Platform"/>
            <consortium name="The Broad Institute Genome Sequencing Center for Infectious Disease"/>
            <person name="Wu L."/>
            <person name="Ma J."/>
        </authorList>
    </citation>
    <scope>NUCLEOTIDE SEQUENCE [LARGE SCALE GENOMIC DNA]</scope>
    <source>
        <strain evidence="3">TISTR 2241</strain>
    </source>
</reference>
<feature type="domain" description="YvbJ-like NTF2-like" evidence="1">
    <location>
        <begin position="33"/>
        <end position="105"/>
    </location>
</feature>
<keyword evidence="3" id="KW-1185">Reference proteome</keyword>